<evidence type="ECO:0000313" key="1">
    <source>
        <dbReference type="EMBL" id="KIO32610.1"/>
    </source>
</evidence>
<sequence>MPACSECGKILATPASLNIHNNSQYVLLVSGDIINADVSTHEGIPEINGIHANVDDSFSILQPGRDVVLSIPDHSGAQSSAAFTSIGAKIRSCSICGVDTGSCRDSRS</sequence>
<keyword evidence="2" id="KW-1185">Reference proteome</keyword>
<dbReference type="AlphaFoldDB" id="A0A0C3QJS2"/>
<dbReference type="HOGENOM" id="CLU_2198919_0_0_1"/>
<evidence type="ECO:0000313" key="2">
    <source>
        <dbReference type="Proteomes" id="UP000054248"/>
    </source>
</evidence>
<evidence type="ECO:0008006" key="3">
    <source>
        <dbReference type="Google" id="ProtNLM"/>
    </source>
</evidence>
<protein>
    <recommendedName>
        <fullName evidence="3">C2H2-type domain-containing protein</fullName>
    </recommendedName>
</protein>
<organism evidence="1 2">
    <name type="scientific">Tulasnella calospora MUT 4182</name>
    <dbReference type="NCBI Taxonomy" id="1051891"/>
    <lineage>
        <taxon>Eukaryota</taxon>
        <taxon>Fungi</taxon>
        <taxon>Dikarya</taxon>
        <taxon>Basidiomycota</taxon>
        <taxon>Agaricomycotina</taxon>
        <taxon>Agaricomycetes</taxon>
        <taxon>Cantharellales</taxon>
        <taxon>Tulasnellaceae</taxon>
        <taxon>Tulasnella</taxon>
    </lineage>
</organism>
<proteinExistence type="predicted"/>
<accession>A0A0C3QJS2</accession>
<reference evidence="2" key="2">
    <citation type="submission" date="2015-01" db="EMBL/GenBank/DDBJ databases">
        <title>Evolutionary Origins and Diversification of the Mycorrhizal Mutualists.</title>
        <authorList>
            <consortium name="DOE Joint Genome Institute"/>
            <consortium name="Mycorrhizal Genomics Consortium"/>
            <person name="Kohler A."/>
            <person name="Kuo A."/>
            <person name="Nagy L.G."/>
            <person name="Floudas D."/>
            <person name="Copeland A."/>
            <person name="Barry K.W."/>
            <person name="Cichocki N."/>
            <person name="Veneault-Fourrey C."/>
            <person name="LaButti K."/>
            <person name="Lindquist E.A."/>
            <person name="Lipzen A."/>
            <person name="Lundell T."/>
            <person name="Morin E."/>
            <person name="Murat C."/>
            <person name="Riley R."/>
            <person name="Ohm R."/>
            <person name="Sun H."/>
            <person name="Tunlid A."/>
            <person name="Henrissat B."/>
            <person name="Grigoriev I.V."/>
            <person name="Hibbett D.S."/>
            <person name="Martin F."/>
        </authorList>
    </citation>
    <scope>NUCLEOTIDE SEQUENCE [LARGE SCALE GENOMIC DNA]</scope>
    <source>
        <strain evidence="2">MUT 4182</strain>
    </source>
</reference>
<reference evidence="1 2" key="1">
    <citation type="submission" date="2014-04" db="EMBL/GenBank/DDBJ databases">
        <authorList>
            <consortium name="DOE Joint Genome Institute"/>
            <person name="Kuo A."/>
            <person name="Girlanda M."/>
            <person name="Perotto S."/>
            <person name="Kohler A."/>
            <person name="Nagy L.G."/>
            <person name="Floudas D."/>
            <person name="Copeland A."/>
            <person name="Barry K.W."/>
            <person name="Cichocki N."/>
            <person name="Veneault-Fourrey C."/>
            <person name="LaButti K."/>
            <person name="Lindquist E.A."/>
            <person name="Lipzen A."/>
            <person name="Lundell T."/>
            <person name="Morin E."/>
            <person name="Murat C."/>
            <person name="Sun H."/>
            <person name="Tunlid A."/>
            <person name="Henrissat B."/>
            <person name="Grigoriev I.V."/>
            <person name="Hibbett D.S."/>
            <person name="Martin F."/>
            <person name="Nordberg H.P."/>
            <person name="Cantor M.N."/>
            <person name="Hua S.X."/>
        </authorList>
    </citation>
    <scope>NUCLEOTIDE SEQUENCE [LARGE SCALE GENOMIC DNA]</scope>
    <source>
        <strain evidence="1 2">MUT 4182</strain>
    </source>
</reference>
<gene>
    <name evidence="1" type="ORF">M407DRAFT_18378</name>
</gene>
<dbReference type="EMBL" id="KN822953">
    <property type="protein sequence ID" value="KIO32610.1"/>
    <property type="molecule type" value="Genomic_DNA"/>
</dbReference>
<dbReference type="Proteomes" id="UP000054248">
    <property type="component" value="Unassembled WGS sequence"/>
</dbReference>
<name>A0A0C3QJS2_9AGAM</name>